<dbReference type="SUPFAM" id="SSF103473">
    <property type="entry name" value="MFS general substrate transporter"/>
    <property type="match status" value="1"/>
</dbReference>
<gene>
    <name evidence="1" type="ORF">FNK824_LOCUS40175</name>
</gene>
<feature type="non-terminal residue" evidence="1">
    <location>
        <position position="55"/>
    </location>
</feature>
<accession>A0A820H602</accession>
<dbReference type="InterPro" id="IPR036259">
    <property type="entry name" value="MFS_trans_sf"/>
</dbReference>
<dbReference type="AlphaFoldDB" id="A0A820H602"/>
<protein>
    <submittedName>
        <fullName evidence="1">Uncharacterized protein</fullName>
    </submittedName>
</protein>
<name>A0A820H602_9BILA</name>
<sequence>MALYVSTCIACCGTFSAFPLLLAWLTNNVGGHTKRALAVGFLIGMGQIGGALAPL</sequence>
<evidence type="ECO:0000313" key="2">
    <source>
        <dbReference type="Proteomes" id="UP000663874"/>
    </source>
</evidence>
<reference evidence="1" key="1">
    <citation type="submission" date="2021-02" db="EMBL/GenBank/DDBJ databases">
        <authorList>
            <person name="Nowell W R."/>
        </authorList>
    </citation>
    <scope>NUCLEOTIDE SEQUENCE</scope>
</reference>
<evidence type="ECO:0000313" key="1">
    <source>
        <dbReference type="EMBL" id="CAF4288421.1"/>
    </source>
</evidence>
<dbReference type="EMBL" id="CAJOBE010030206">
    <property type="protein sequence ID" value="CAF4288421.1"/>
    <property type="molecule type" value="Genomic_DNA"/>
</dbReference>
<organism evidence="1 2">
    <name type="scientific">Rotaria sordida</name>
    <dbReference type="NCBI Taxonomy" id="392033"/>
    <lineage>
        <taxon>Eukaryota</taxon>
        <taxon>Metazoa</taxon>
        <taxon>Spiralia</taxon>
        <taxon>Gnathifera</taxon>
        <taxon>Rotifera</taxon>
        <taxon>Eurotatoria</taxon>
        <taxon>Bdelloidea</taxon>
        <taxon>Philodinida</taxon>
        <taxon>Philodinidae</taxon>
        <taxon>Rotaria</taxon>
    </lineage>
</organism>
<comment type="caution">
    <text evidence="1">The sequence shown here is derived from an EMBL/GenBank/DDBJ whole genome shotgun (WGS) entry which is preliminary data.</text>
</comment>
<dbReference type="Proteomes" id="UP000663874">
    <property type="component" value="Unassembled WGS sequence"/>
</dbReference>
<proteinExistence type="predicted"/>